<evidence type="ECO:0000313" key="8">
    <source>
        <dbReference type="EMBL" id="RPA78912.1"/>
    </source>
</evidence>
<dbReference type="Gene3D" id="1.10.1070.11">
    <property type="entry name" value="Phosphatidylinositol 3-/4-kinase, catalytic domain"/>
    <property type="match status" value="1"/>
</dbReference>
<dbReference type="Gene3D" id="6.10.140.1260">
    <property type="match status" value="1"/>
</dbReference>
<evidence type="ECO:0000256" key="5">
    <source>
        <dbReference type="SAM" id="MobiDB-lite"/>
    </source>
</evidence>
<dbReference type="FunFam" id="1.10.1070.11:FF:000016">
    <property type="entry name" value="PIK1p Phosphatidylinositol 4-kinase"/>
    <property type="match status" value="1"/>
</dbReference>
<evidence type="ECO:0000256" key="4">
    <source>
        <dbReference type="ARBA" id="ARBA00022777"/>
    </source>
</evidence>
<dbReference type="InterPro" id="IPR011009">
    <property type="entry name" value="Kinase-like_dom_sf"/>
</dbReference>
<dbReference type="GO" id="GO:0016020">
    <property type="term" value="C:membrane"/>
    <property type="evidence" value="ECO:0007669"/>
    <property type="project" value="TreeGrafter"/>
</dbReference>
<accession>A0A3N4HYJ4</accession>
<keyword evidence="4" id="KW-0418">Kinase</keyword>
<feature type="compositionally biased region" description="Polar residues" evidence="5">
    <location>
        <begin position="215"/>
        <end position="233"/>
    </location>
</feature>
<dbReference type="GO" id="GO:0004430">
    <property type="term" value="F:1-phosphatidylinositol 4-kinase activity"/>
    <property type="evidence" value="ECO:0007669"/>
    <property type="project" value="UniProtKB-EC"/>
</dbReference>
<dbReference type="Pfam" id="PF21245">
    <property type="entry name" value="PI4KB-PIK1_PIK"/>
    <property type="match status" value="1"/>
</dbReference>
<evidence type="ECO:0000256" key="2">
    <source>
        <dbReference type="ARBA" id="ARBA00012169"/>
    </source>
</evidence>
<dbReference type="OrthoDB" id="10264149at2759"/>
<evidence type="ECO:0000256" key="1">
    <source>
        <dbReference type="ARBA" id="ARBA00001686"/>
    </source>
</evidence>
<name>A0A3N4HYJ4_ASCIM</name>
<dbReference type="InterPro" id="IPR018936">
    <property type="entry name" value="PI3/4_kinase_CS"/>
</dbReference>
<dbReference type="SUPFAM" id="SSF48371">
    <property type="entry name" value="ARM repeat"/>
    <property type="match status" value="1"/>
</dbReference>
<feature type="domain" description="PIK helical" evidence="7">
    <location>
        <begin position="1"/>
        <end position="118"/>
    </location>
</feature>
<dbReference type="InterPro" id="IPR016024">
    <property type="entry name" value="ARM-type_fold"/>
</dbReference>
<feature type="region of interest" description="Disordered" evidence="5">
    <location>
        <begin position="176"/>
        <end position="324"/>
    </location>
</feature>
<gene>
    <name evidence="8" type="ORF">BJ508DRAFT_328798</name>
</gene>
<feature type="compositionally biased region" description="Polar residues" evidence="5">
    <location>
        <begin position="522"/>
        <end position="539"/>
    </location>
</feature>
<evidence type="ECO:0000256" key="3">
    <source>
        <dbReference type="ARBA" id="ARBA00022679"/>
    </source>
</evidence>
<dbReference type="PROSITE" id="PS50290">
    <property type="entry name" value="PI3_4_KINASE_3"/>
    <property type="match status" value="1"/>
</dbReference>
<evidence type="ECO:0000259" key="6">
    <source>
        <dbReference type="PROSITE" id="PS50290"/>
    </source>
</evidence>
<keyword evidence="9" id="KW-1185">Reference proteome</keyword>
<dbReference type="CDD" id="cd05168">
    <property type="entry name" value="PI4Kc_III_beta"/>
    <property type="match status" value="1"/>
</dbReference>
<feature type="compositionally biased region" description="Basic residues" evidence="5">
    <location>
        <begin position="299"/>
        <end position="309"/>
    </location>
</feature>
<dbReference type="Pfam" id="PF00454">
    <property type="entry name" value="PI3_PI4_kinase"/>
    <property type="match status" value="1"/>
</dbReference>
<dbReference type="AlphaFoldDB" id="A0A3N4HYJ4"/>
<feature type="domain" description="PI3K/PI4K catalytic" evidence="6">
    <location>
        <begin position="679"/>
        <end position="962"/>
    </location>
</feature>
<dbReference type="GO" id="GO:0046854">
    <property type="term" value="P:phosphatidylinositol phosphate biosynthetic process"/>
    <property type="evidence" value="ECO:0007669"/>
    <property type="project" value="InterPro"/>
</dbReference>
<dbReference type="InterPro" id="IPR021601">
    <property type="entry name" value="Phosphatidylino_kinase_fungi"/>
</dbReference>
<dbReference type="InterPro" id="IPR036940">
    <property type="entry name" value="PI3/4_kinase_cat_sf"/>
</dbReference>
<dbReference type="PANTHER" id="PTHR10048:SF22">
    <property type="entry name" value="PHOSPHATIDYLINOSITOL 4-KINASE BETA"/>
    <property type="match status" value="1"/>
</dbReference>
<dbReference type="InterPro" id="IPR000403">
    <property type="entry name" value="PI3/4_kinase_cat_dom"/>
</dbReference>
<dbReference type="EC" id="2.7.1.67" evidence="2"/>
<feature type="region of interest" description="Disordered" evidence="5">
    <location>
        <begin position="660"/>
        <end position="679"/>
    </location>
</feature>
<dbReference type="Pfam" id="PF11522">
    <property type="entry name" value="Pik1"/>
    <property type="match status" value="1"/>
</dbReference>
<dbReference type="GO" id="GO:0048015">
    <property type="term" value="P:phosphatidylinositol-mediated signaling"/>
    <property type="evidence" value="ECO:0007669"/>
    <property type="project" value="TreeGrafter"/>
</dbReference>
<dbReference type="PROSITE" id="PS51545">
    <property type="entry name" value="PIK_HELICAL"/>
    <property type="match status" value="1"/>
</dbReference>
<evidence type="ECO:0000313" key="9">
    <source>
        <dbReference type="Proteomes" id="UP000275078"/>
    </source>
</evidence>
<dbReference type="EMBL" id="ML119705">
    <property type="protein sequence ID" value="RPA78912.1"/>
    <property type="molecule type" value="Genomic_DNA"/>
</dbReference>
<protein>
    <recommendedName>
        <fullName evidence="2">1-phosphatidylinositol 4-kinase</fullName>
        <ecNumber evidence="2">2.7.1.67</ecNumber>
    </recommendedName>
</protein>
<organism evidence="8 9">
    <name type="scientific">Ascobolus immersus RN42</name>
    <dbReference type="NCBI Taxonomy" id="1160509"/>
    <lineage>
        <taxon>Eukaryota</taxon>
        <taxon>Fungi</taxon>
        <taxon>Dikarya</taxon>
        <taxon>Ascomycota</taxon>
        <taxon>Pezizomycotina</taxon>
        <taxon>Pezizomycetes</taxon>
        <taxon>Pezizales</taxon>
        <taxon>Ascobolaceae</taxon>
        <taxon>Ascobolus</taxon>
    </lineage>
</organism>
<dbReference type="GO" id="GO:0005737">
    <property type="term" value="C:cytoplasm"/>
    <property type="evidence" value="ECO:0007669"/>
    <property type="project" value="TreeGrafter"/>
</dbReference>
<comment type="catalytic activity">
    <reaction evidence="1">
        <text>a 1,2-diacyl-sn-glycero-3-phospho-(1D-myo-inositol) + ATP = a 1,2-diacyl-sn-glycero-3-phospho-(1D-myo-inositol 4-phosphate) + ADP + H(+)</text>
        <dbReference type="Rhea" id="RHEA:19877"/>
        <dbReference type="ChEBI" id="CHEBI:15378"/>
        <dbReference type="ChEBI" id="CHEBI:30616"/>
        <dbReference type="ChEBI" id="CHEBI:57880"/>
        <dbReference type="ChEBI" id="CHEBI:58178"/>
        <dbReference type="ChEBI" id="CHEBI:456216"/>
        <dbReference type="EC" id="2.7.1.67"/>
    </reaction>
</comment>
<dbReference type="SUPFAM" id="SSF56112">
    <property type="entry name" value="Protein kinase-like (PK-like)"/>
    <property type="match status" value="1"/>
</dbReference>
<reference evidence="8 9" key="1">
    <citation type="journal article" date="2018" name="Nat. Ecol. Evol.">
        <title>Pezizomycetes genomes reveal the molecular basis of ectomycorrhizal truffle lifestyle.</title>
        <authorList>
            <person name="Murat C."/>
            <person name="Payen T."/>
            <person name="Noel B."/>
            <person name="Kuo A."/>
            <person name="Morin E."/>
            <person name="Chen J."/>
            <person name="Kohler A."/>
            <person name="Krizsan K."/>
            <person name="Balestrini R."/>
            <person name="Da Silva C."/>
            <person name="Montanini B."/>
            <person name="Hainaut M."/>
            <person name="Levati E."/>
            <person name="Barry K.W."/>
            <person name="Belfiori B."/>
            <person name="Cichocki N."/>
            <person name="Clum A."/>
            <person name="Dockter R.B."/>
            <person name="Fauchery L."/>
            <person name="Guy J."/>
            <person name="Iotti M."/>
            <person name="Le Tacon F."/>
            <person name="Lindquist E.A."/>
            <person name="Lipzen A."/>
            <person name="Malagnac F."/>
            <person name="Mello A."/>
            <person name="Molinier V."/>
            <person name="Miyauchi S."/>
            <person name="Poulain J."/>
            <person name="Riccioni C."/>
            <person name="Rubini A."/>
            <person name="Sitrit Y."/>
            <person name="Splivallo R."/>
            <person name="Traeger S."/>
            <person name="Wang M."/>
            <person name="Zifcakova L."/>
            <person name="Wipf D."/>
            <person name="Zambonelli A."/>
            <person name="Paolocci F."/>
            <person name="Nowrousian M."/>
            <person name="Ottonello S."/>
            <person name="Baldrian P."/>
            <person name="Spatafora J.W."/>
            <person name="Henrissat B."/>
            <person name="Nagy L.G."/>
            <person name="Aury J.M."/>
            <person name="Wincker P."/>
            <person name="Grigoriev I.V."/>
            <person name="Bonfante P."/>
            <person name="Martin F.M."/>
        </authorList>
    </citation>
    <scope>NUCLEOTIDE SEQUENCE [LARGE SCALE GENOMIC DNA]</scope>
    <source>
        <strain evidence="8 9">RN42</strain>
    </source>
</reference>
<feature type="region of interest" description="Disordered" evidence="5">
    <location>
        <begin position="519"/>
        <end position="558"/>
    </location>
</feature>
<dbReference type="SMART" id="SM00146">
    <property type="entry name" value="PI3Kc"/>
    <property type="match status" value="1"/>
</dbReference>
<keyword evidence="3" id="KW-0808">Transferase</keyword>
<dbReference type="Gene3D" id="3.30.1010.10">
    <property type="entry name" value="Phosphatidylinositol 3-kinase Catalytic Subunit, Chain A, domain 4"/>
    <property type="match status" value="1"/>
</dbReference>
<dbReference type="InterPro" id="IPR015433">
    <property type="entry name" value="PI3/4_kinase"/>
</dbReference>
<dbReference type="STRING" id="1160509.A0A3N4HYJ4"/>
<evidence type="ECO:0000259" key="7">
    <source>
        <dbReference type="PROSITE" id="PS51545"/>
    </source>
</evidence>
<dbReference type="InterPro" id="IPR057754">
    <property type="entry name" value="PI4-kinase_beta/PIK1_cat"/>
</dbReference>
<dbReference type="PANTHER" id="PTHR10048">
    <property type="entry name" value="PHOSPHATIDYLINOSITOL KINASE"/>
    <property type="match status" value="1"/>
</dbReference>
<sequence>MSQLLYRFIESEHYDALLAVVYLARYADHIGIHHHLCTKLRQFKQEEIEFFLPQLCHLCISTNGTESVALEEFILELCERSAHGALLTFWLFQTHLHDLSNNPHQIAFKVCQRIFNKVQRIVFGGVDAKKKDPLHENIFPVTLLSSFVMGSVAAPFLPHYAGPLAISQARRPQITEEPADPKQQSQPLPPKITRSKTVGTEDRPRRRRERPQPQHVQSAGVIQTTHNISTGRTPKSARPPSSPLYERSEKSPSIAKGTHKERTGGLDIPIFATSSTSLPDLRDPGELSNPPSPAPVQPPKRKSKRRSHRIPTPAIEKPKHPSEYTNEDKIQLLRSNYFRNETLFLAALEEISNRLVAVPKPARLSALRAELALMNHDLPVEVDIPVLCPTTMHEDYSRTTHHRVVRINPAEATVLNSAERVPYLLMVEVLRDDFDFNPETPENQNLLSNFQDPEFNKRRLFDLSETTRKSYRHKPIETATDSVFEPAEGDIGQSPLLEQFPSGMGGNGNYFSSANPPRLSSGVATMTSSPLATPRTSETPGRDSEGSGGRKSFLTTGREGPDISALAHMRAAANMLAQLNTSESKRPKHEVEAIKSKIIASMQVLEEKNFYFSETVPVPTFDTIIANASAAVTAEVSPEEEPTPVNVEAGIARMENDMKTSGVARKADREDPSAATFGEEWSEKKERIRKNSPYGLCKNWDLLSVIVKTGGDLRQETFACQLIELCGKIWQKAKVDVWVKRMRILVTGESAGLIETITNGTSIHSLKRSLVLEAAKKKLPNGKIPVVTLKDHFIKTFGNEDTPTYEAAVDAFMRSLAAYSIISYILQLKDRHNGNILIDNKGHIIHIDFGFMFSNSPGSIGFETAPFKLTTEYVEVLGGLTSPKFDEFRSMCKQAFQALRKSADNIVLLVELMSKDSKMPCFTSGSQYITSQLRHRFQLQMSESEAETFVDEMLINKSYNSYFTRAYDAFQYHSQGIY</sequence>
<dbReference type="PROSITE" id="PS00916">
    <property type="entry name" value="PI3_4_KINASE_2"/>
    <property type="match status" value="1"/>
</dbReference>
<dbReference type="InterPro" id="IPR001263">
    <property type="entry name" value="PI3K_accessory_dom"/>
</dbReference>
<dbReference type="InterPro" id="IPR049160">
    <property type="entry name" value="PI4KB-PIK1_PIK"/>
</dbReference>
<dbReference type="Proteomes" id="UP000275078">
    <property type="component" value="Unassembled WGS sequence"/>
</dbReference>
<proteinExistence type="predicted"/>